<dbReference type="Proteomes" id="UP000887579">
    <property type="component" value="Unplaced"/>
</dbReference>
<organism evidence="1 2">
    <name type="scientific">Panagrolaimus sp. ES5</name>
    <dbReference type="NCBI Taxonomy" id="591445"/>
    <lineage>
        <taxon>Eukaryota</taxon>
        <taxon>Metazoa</taxon>
        <taxon>Ecdysozoa</taxon>
        <taxon>Nematoda</taxon>
        <taxon>Chromadorea</taxon>
        <taxon>Rhabditida</taxon>
        <taxon>Tylenchina</taxon>
        <taxon>Panagrolaimomorpha</taxon>
        <taxon>Panagrolaimoidea</taxon>
        <taxon>Panagrolaimidae</taxon>
        <taxon>Panagrolaimus</taxon>
    </lineage>
</organism>
<evidence type="ECO:0000313" key="1">
    <source>
        <dbReference type="Proteomes" id="UP000887579"/>
    </source>
</evidence>
<sequence>MISFAFNFKLLRSFLTANSDVYEQLSGDRFTTRYMVPYQILRSFIRAANRFIVVLDPEISMNSHDTIHQWMALFNAVYPFTPLINITSALCWSHVMEKFHAKGAYNFFQNDDDNTNFKSKRRESL</sequence>
<protein>
    <submittedName>
        <fullName evidence="2">Uncharacterized protein</fullName>
    </submittedName>
</protein>
<evidence type="ECO:0000313" key="2">
    <source>
        <dbReference type="WBParaSite" id="ES5_v2.g23022.t1"/>
    </source>
</evidence>
<dbReference type="WBParaSite" id="ES5_v2.g23022.t1">
    <property type="protein sequence ID" value="ES5_v2.g23022.t1"/>
    <property type="gene ID" value="ES5_v2.g23022"/>
</dbReference>
<accession>A0AC34FZN9</accession>
<proteinExistence type="predicted"/>
<reference evidence="2" key="1">
    <citation type="submission" date="2022-11" db="UniProtKB">
        <authorList>
            <consortium name="WormBaseParasite"/>
        </authorList>
    </citation>
    <scope>IDENTIFICATION</scope>
</reference>
<name>A0AC34FZN9_9BILA</name>